<comment type="caution">
    <text evidence="3">The sequence shown here is derived from an EMBL/GenBank/DDBJ whole genome shotgun (WGS) entry which is preliminary data.</text>
</comment>
<dbReference type="InterPro" id="IPR002541">
    <property type="entry name" value="Cyt_c_assembly"/>
</dbReference>
<evidence type="ECO:0000313" key="4">
    <source>
        <dbReference type="Proteomes" id="UP001595533"/>
    </source>
</evidence>
<dbReference type="Pfam" id="PF01578">
    <property type="entry name" value="Cytochrom_C_asm"/>
    <property type="match status" value="1"/>
</dbReference>
<accession>A0ABV7JBR5</accession>
<evidence type="ECO:0000313" key="3">
    <source>
        <dbReference type="EMBL" id="MFC3193536.1"/>
    </source>
</evidence>
<reference evidence="4" key="1">
    <citation type="journal article" date="2019" name="Int. J. Syst. Evol. Microbiol.">
        <title>The Global Catalogue of Microorganisms (GCM) 10K type strain sequencing project: providing services to taxonomists for standard genome sequencing and annotation.</title>
        <authorList>
            <consortium name="The Broad Institute Genomics Platform"/>
            <consortium name="The Broad Institute Genome Sequencing Center for Infectious Disease"/>
            <person name="Wu L."/>
            <person name="Ma J."/>
        </authorList>
    </citation>
    <scope>NUCLEOTIDE SEQUENCE [LARGE SCALE GENOMIC DNA]</scope>
    <source>
        <strain evidence="4">KCTC 42953</strain>
    </source>
</reference>
<gene>
    <name evidence="3" type="ORF">ACFODZ_04665</name>
</gene>
<keyword evidence="1" id="KW-0812">Transmembrane</keyword>
<feature type="transmembrane region" description="Helical" evidence="1">
    <location>
        <begin position="197"/>
        <end position="215"/>
    </location>
</feature>
<dbReference type="PANTHER" id="PTHR38034:SF1">
    <property type="entry name" value="INNER MEMBRANE PROTEIN YPJD"/>
    <property type="match status" value="1"/>
</dbReference>
<dbReference type="PANTHER" id="PTHR38034">
    <property type="entry name" value="INNER MEMBRANE PROTEIN YPJD"/>
    <property type="match status" value="1"/>
</dbReference>
<organism evidence="3 4">
    <name type="scientific">Marinicella sediminis</name>
    <dbReference type="NCBI Taxonomy" id="1792834"/>
    <lineage>
        <taxon>Bacteria</taxon>
        <taxon>Pseudomonadati</taxon>
        <taxon>Pseudomonadota</taxon>
        <taxon>Gammaproteobacteria</taxon>
        <taxon>Lysobacterales</taxon>
        <taxon>Marinicellaceae</taxon>
        <taxon>Marinicella</taxon>
    </lineage>
</organism>
<feature type="domain" description="Cytochrome c assembly protein" evidence="2">
    <location>
        <begin position="34"/>
        <end position="246"/>
    </location>
</feature>
<dbReference type="Proteomes" id="UP001595533">
    <property type="component" value="Unassembled WGS sequence"/>
</dbReference>
<evidence type="ECO:0000256" key="1">
    <source>
        <dbReference type="SAM" id="Phobius"/>
    </source>
</evidence>
<proteinExistence type="predicted"/>
<feature type="transmembrane region" description="Helical" evidence="1">
    <location>
        <begin position="114"/>
        <end position="136"/>
    </location>
</feature>
<evidence type="ECO:0000259" key="2">
    <source>
        <dbReference type="Pfam" id="PF01578"/>
    </source>
</evidence>
<feature type="transmembrane region" description="Helical" evidence="1">
    <location>
        <begin position="227"/>
        <end position="246"/>
    </location>
</feature>
<dbReference type="EMBL" id="JBHRTS010000002">
    <property type="protein sequence ID" value="MFC3193536.1"/>
    <property type="molecule type" value="Genomic_DNA"/>
</dbReference>
<keyword evidence="1" id="KW-1133">Transmembrane helix</keyword>
<protein>
    <submittedName>
        <fullName evidence="3">Inner membrane protein YpjD</fullName>
    </submittedName>
</protein>
<feature type="transmembrane region" description="Helical" evidence="1">
    <location>
        <begin position="163"/>
        <end position="185"/>
    </location>
</feature>
<name>A0ABV7JBR5_9GAMM</name>
<dbReference type="InterPro" id="IPR052372">
    <property type="entry name" value="YpjD/HemX"/>
</dbReference>
<feature type="transmembrane region" description="Helical" evidence="1">
    <location>
        <begin position="25"/>
        <end position="45"/>
    </location>
</feature>
<keyword evidence="4" id="KW-1185">Reference proteome</keyword>
<keyword evidence="1" id="KW-0472">Membrane</keyword>
<dbReference type="RefSeq" id="WP_077410395.1">
    <property type="nucleotide sequence ID" value="NZ_JBHRTS010000002.1"/>
</dbReference>
<feature type="transmembrane region" description="Helical" evidence="1">
    <location>
        <begin position="74"/>
        <end position="94"/>
    </location>
</feature>
<sequence length="250" mass="28218">MNLLFMATLAAHLLALFSSKSHKPYFLLLLTASALQTILCGQILLSDAGWHFSAQNACLVVSWLTNIIILVSRFYLLLTRILTHLIAIGVLLWIYWLPFPSEPKPYVWTLDLHILFSILAYSLLFVSSIVSLNLGIQIHKMKKNVFISQSMNINSLLKNEEKLFRMIVFGWLFLSCALVTGIMFVKGFLSDGMGHKVIFSLAAWVLFALLIVGRLTKGWRGKTAIKLNLLAMTFLMLGFLGSYVVLDYLI</sequence>